<keyword evidence="2" id="KW-1185">Reference proteome</keyword>
<dbReference type="PANTHER" id="PTHR35145">
    <property type="entry name" value="CYTOPLASMIC PROTEIN-RELATED"/>
    <property type="match status" value="1"/>
</dbReference>
<name>A0A3D9HRC2_9PROT</name>
<comment type="caution">
    <text evidence="1">The sequence shown here is derived from an EMBL/GenBank/DDBJ whole genome shotgun (WGS) entry which is preliminary data.</text>
</comment>
<dbReference type="Proteomes" id="UP000256845">
    <property type="component" value="Unassembled WGS sequence"/>
</dbReference>
<protein>
    <submittedName>
        <fullName evidence="1">Putative DNA-binding protein (MmcQ/YjbR family)</fullName>
    </submittedName>
</protein>
<dbReference type="OrthoDB" id="9804614at2"/>
<dbReference type="GO" id="GO:0003677">
    <property type="term" value="F:DNA binding"/>
    <property type="evidence" value="ECO:0007669"/>
    <property type="project" value="UniProtKB-KW"/>
</dbReference>
<proteinExistence type="predicted"/>
<evidence type="ECO:0000313" key="1">
    <source>
        <dbReference type="EMBL" id="RED52053.1"/>
    </source>
</evidence>
<dbReference type="AlphaFoldDB" id="A0A3D9HRC2"/>
<dbReference type="Pfam" id="PF04237">
    <property type="entry name" value="YjbR"/>
    <property type="match status" value="1"/>
</dbReference>
<evidence type="ECO:0000313" key="2">
    <source>
        <dbReference type="Proteomes" id="UP000256845"/>
    </source>
</evidence>
<dbReference type="InterPro" id="IPR007351">
    <property type="entry name" value="YjbR"/>
</dbReference>
<reference evidence="1 2" key="1">
    <citation type="submission" date="2018-07" db="EMBL/GenBank/DDBJ databases">
        <title>Genomic Encyclopedia of Type Strains, Phase III (KMG-III): the genomes of soil and plant-associated and newly described type strains.</title>
        <authorList>
            <person name="Whitman W."/>
        </authorList>
    </citation>
    <scope>NUCLEOTIDE SEQUENCE [LARGE SCALE GENOMIC DNA]</scope>
    <source>
        <strain evidence="1 2">CECT 8488</strain>
    </source>
</reference>
<dbReference type="Gene3D" id="3.90.1150.30">
    <property type="match status" value="1"/>
</dbReference>
<organism evidence="1 2">
    <name type="scientific">Aestuariispira insulae</name>
    <dbReference type="NCBI Taxonomy" id="1461337"/>
    <lineage>
        <taxon>Bacteria</taxon>
        <taxon>Pseudomonadati</taxon>
        <taxon>Pseudomonadota</taxon>
        <taxon>Alphaproteobacteria</taxon>
        <taxon>Rhodospirillales</taxon>
        <taxon>Kiloniellaceae</taxon>
        <taxon>Aestuariispira</taxon>
    </lineage>
</organism>
<keyword evidence="1" id="KW-0238">DNA-binding</keyword>
<dbReference type="InterPro" id="IPR038056">
    <property type="entry name" value="YjbR-like_sf"/>
</dbReference>
<dbReference type="PANTHER" id="PTHR35145:SF1">
    <property type="entry name" value="CYTOPLASMIC PROTEIN"/>
    <property type="match status" value="1"/>
</dbReference>
<accession>A0A3D9HRC2</accession>
<sequence>MIREEFDRFCGSLPGTSNVIQWGNASVWKVGGKIFAICSHWGPGEDQKISFKCSDMSYQVLIEQPDIIPAPYLARAKWVQLAEMDAMTEEEIRAYVTQAHKIIAGKLTRAKRRELGLEELVAG</sequence>
<dbReference type="RefSeq" id="WP_115935613.1">
    <property type="nucleotide sequence ID" value="NZ_QRDW01000002.1"/>
</dbReference>
<dbReference type="EMBL" id="QRDW01000002">
    <property type="protein sequence ID" value="RED52053.1"/>
    <property type="molecule type" value="Genomic_DNA"/>
</dbReference>
<dbReference type="SUPFAM" id="SSF142906">
    <property type="entry name" value="YjbR-like"/>
    <property type="match status" value="1"/>
</dbReference>
<dbReference type="InterPro" id="IPR058532">
    <property type="entry name" value="YjbR/MT2646/Rv2570-like"/>
</dbReference>
<gene>
    <name evidence="1" type="ORF">DFP90_10270</name>
</gene>